<name>A0A453Q892_AEGTS</name>
<evidence type="ECO:0000256" key="1">
    <source>
        <dbReference type="SAM" id="Phobius"/>
    </source>
</evidence>
<sequence length="158" mass="17999">MEQFVFGRLKLAAVLRFSMLVLMSTISRGILHLTDPFWLLLLAMIFCFLTLRWGTRQLLHVEEPTPEEADGKSSCHLNSDKKPAVRWVKSDKFDGITLIHHKAASTVEWHPKGDYFTTVVPTGESRAVLLHQLSKKHSHHPFRRLPGLPVAAVFHPTQ</sequence>
<dbReference type="GO" id="GO:0043021">
    <property type="term" value="F:ribonucleoprotein complex binding"/>
    <property type="evidence" value="ECO:0007669"/>
    <property type="project" value="TreeGrafter"/>
</dbReference>
<dbReference type="Gene3D" id="2.130.10.10">
    <property type="entry name" value="YVTN repeat-like/Quinoprotein amine dehydrogenase"/>
    <property type="match status" value="1"/>
</dbReference>
<reference evidence="2" key="3">
    <citation type="journal article" date="2017" name="Nature">
        <title>Genome sequence of the progenitor of the wheat D genome Aegilops tauschii.</title>
        <authorList>
            <person name="Luo M.C."/>
            <person name="Gu Y.Q."/>
            <person name="Puiu D."/>
            <person name="Wang H."/>
            <person name="Twardziok S.O."/>
            <person name="Deal K.R."/>
            <person name="Huo N."/>
            <person name="Zhu T."/>
            <person name="Wang L."/>
            <person name="Wang Y."/>
            <person name="McGuire P.E."/>
            <person name="Liu S."/>
            <person name="Long H."/>
            <person name="Ramasamy R.K."/>
            <person name="Rodriguez J.C."/>
            <person name="Van S.L."/>
            <person name="Yuan L."/>
            <person name="Wang Z."/>
            <person name="Xia Z."/>
            <person name="Xiao L."/>
            <person name="Anderson O.D."/>
            <person name="Ouyang S."/>
            <person name="Liang Y."/>
            <person name="Zimin A.V."/>
            <person name="Pertea G."/>
            <person name="Qi P."/>
            <person name="Bennetzen J.L."/>
            <person name="Dai X."/>
            <person name="Dawson M.W."/>
            <person name="Muller H.G."/>
            <person name="Kugler K."/>
            <person name="Rivarola-Duarte L."/>
            <person name="Spannagl M."/>
            <person name="Mayer K.F.X."/>
            <person name="Lu F.H."/>
            <person name="Bevan M.W."/>
            <person name="Leroy P."/>
            <person name="Li P."/>
            <person name="You F.M."/>
            <person name="Sun Q."/>
            <person name="Liu Z."/>
            <person name="Lyons E."/>
            <person name="Wicker T."/>
            <person name="Salzberg S.L."/>
            <person name="Devos K.M."/>
            <person name="Dvorak J."/>
        </authorList>
    </citation>
    <scope>NUCLEOTIDE SEQUENCE [LARGE SCALE GENOMIC DNA]</scope>
    <source>
        <strain evidence="2">cv. AL8/78</strain>
    </source>
</reference>
<dbReference type="EnsemblPlants" id="AET6Gv21014700.1">
    <property type="protein sequence ID" value="AET6Gv21014700.1"/>
    <property type="gene ID" value="AET6Gv21014700"/>
</dbReference>
<accession>A0A453Q892</accession>
<feature type="transmembrane region" description="Helical" evidence="1">
    <location>
        <begin position="37"/>
        <end position="54"/>
    </location>
</feature>
<proteinExistence type="predicted"/>
<keyword evidence="1" id="KW-0812">Transmembrane</keyword>
<protein>
    <submittedName>
        <fullName evidence="2">Uncharacterized protein</fullName>
    </submittedName>
</protein>
<dbReference type="InterPro" id="IPR028598">
    <property type="entry name" value="BOP1/Erb1"/>
</dbReference>
<evidence type="ECO:0000313" key="3">
    <source>
        <dbReference type="Proteomes" id="UP000015105"/>
    </source>
</evidence>
<feature type="transmembrane region" description="Helical" evidence="1">
    <location>
        <begin position="12"/>
        <end position="31"/>
    </location>
</feature>
<dbReference type="InterPro" id="IPR015943">
    <property type="entry name" value="WD40/YVTN_repeat-like_dom_sf"/>
</dbReference>
<dbReference type="Proteomes" id="UP000015105">
    <property type="component" value="Chromosome 6D"/>
</dbReference>
<dbReference type="Gramene" id="AET6Gv21014700.1">
    <property type="protein sequence ID" value="AET6Gv21014700.1"/>
    <property type="gene ID" value="AET6Gv21014700"/>
</dbReference>
<reference evidence="3" key="1">
    <citation type="journal article" date="2014" name="Science">
        <title>Ancient hybridizations among the ancestral genomes of bread wheat.</title>
        <authorList>
            <consortium name="International Wheat Genome Sequencing Consortium,"/>
            <person name="Marcussen T."/>
            <person name="Sandve S.R."/>
            <person name="Heier L."/>
            <person name="Spannagl M."/>
            <person name="Pfeifer M."/>
            <person name="Jakobsen K.S."/>
            <person name="Wulff B.B."/>
            <person name="Steuernagel B."/>
            <person name="Mayer K.F."/>
            <person name="Olsen O.A."/>
        </authorList>
    </citation>
    <scope>NUCLEOTIDE SEQUENCE [LARGE SCALE GENOMIC DNA]</scope>
    <source>
        <strain evidence="3">cv. AL8/78</strain>
    </source>
</reference>
<keyword evidence="3" id="KW-1185">Reference proteome</keyword>
<dbReference type="PANTHER" id="PTHR17605">
    <property type="entry name" value="RIBOSOME BIOGENESIS PROTEIN BOP1 BLOCK OF PROLIFERATION 1 PROTEIN"/>
    <property type="match status" value="1"/>
</dbReference>
<evidence type="ECO:0000313" key="2">
    <source>
        <dbReference type="EnsemblPlants" id="AET6Gv21014700.1"/>
    </source>
</evidence>
<dbReference type="GO" id="GO:0070545">
    <property type="term" value="C:PeBoW complex"/>
    <property type="evidence" value="ECO:0007669"/>
    <property type="project" value="TreeGrafter"/>
</dbReference>
<dbReference type="PANTHER" id="PTHR17605:SF0">
    <property type="entry name" value="RIBOSOME BIOGENESIS PROTEIN BOP1"/>
    <property type="match status" value="1"/>
</dbReference>
<dbReference type="GO" id="GO:0030687">
    <property type="term" value="C:preribosome, large subunit precursor"/>
    <property type="evidence" value="ECO:0007669"/>
    <property type="project" value="TreeGrafter"/>
</dbReference>
<dbReference type="AlphaFoldDB" id="A0A453Q892"/>
<dbReference type="STRING" id="200361.A0A453Q892"/>
<keyword evidence="1" id="KW-1133">Transmembrane helix</keyword>
<reference evidence="3" key="2">
    <citation type="journal article" date="2017" name="Nat. Plants">
        <title>The Aegilops tauschii genome reveals multiple impacts of transposons.</title>
        <authorList>
            <person name="Zhao G."/>
            <person name="Zou C."/>
            <person name="Li K."/>
            <person name="Wang K."/>
            <person name="Li T."/>
            <person name="Gao L."/>
            <person name="Zhang X."/>
            <person name="Wang H."/>
            <person name="Yang Z."/>
            <person name="Liu X."/>
            <person name="Jiang W."/>
            <person name="Mao L."/>
            <person name="Kong X."/>
            <person name="Jiao Y."/>
            <person name="Jia J."/>
        </authorList>
    </citation>
    <scope>NUCLEOTIDE SEQUENCE [LARGE SCALE GENOMIC DNA]</scope>
    <source>
        <strain evidence="3">cv. AL8/78</strain>
    </source>
</reference>
<organism evidence="2 3">
    <name type="scientific">Aegilops tauschii subsp. strangulata</name>
    <name type="common">Goatgrass</name>
    <dbReference type="NCBI Taxonomy" id="200361"/>
    <lineage>
        <taxon>Eukaryota</taxon>
        <taxon>Viridiplantae</taxon>
        <taxon>Streptophyta</taxon>
        <taxon>Embryophyta</taxon>
        <taxon>Tracheophyta</taxon>
        <taxon>Spermatophyta</taxon>
        <taxon>Magnoliopsida</taxon>
        <taxon>Liliopsida</taxon>
        <taxon>Poales</taxon>
        <taxon>Poaceae</taxon>
        <taxon>BOP clade</taxon>
        <taxon>Pooideae</taxon>
        <taxon>Triticodae</taxon>
        <taxon>Triticeae</taxon>
        <taxon>Triticinae</taxon>
        <taxon>Aegilops</taxon>
    </lineage>
</organism>
<keyword evidence="1" id="KW-0472">Membrane</keyword>
<reference evidence="2" key="4">
    <citation type="submission" date="2019-03" db="UniProtKB">
        <authorList>
            <consortium name="EnsemblPlants"/>
        </authorList>
    </citation>
    <scope>IDENTIFICATION</scope>
</reference>
<reference evidence="2" key="5">
    <citation type="journal article" date="2021" name="G3 (Bethesda)">
        <title>Aegilops tauschii genome assembly Aet v5.0 features greater sequence contiguity and improved annotation.</title>
        <authorList>
            <person name="Wang L."/>
            <person name="Zhu T."/>
            <person name="Rodriguez J.C."/>
            <person name="Deal K.R."/>
            <person name="Dubcovsky J."/>
            <person name="McGuire P.E."/>
            <person name="Lux T."/>
            <person name="Spannagl M."/>
            <person name="Mayer K.F.X."/>
            <person name="Baldrich P."/>
            <person name="Meyers B.C."/>
            <person name="Huo N."/>
            <person name="Gu Y.Q."/>
            <person name="Zhou H."/>
            <person name="Devos K.M."/>
            <person name="Bennetzen J.L."/>
            <person name="Unver T."/>
            <person name="Budak H."/>
            <person name="Gulick P.J."/>
            <person name="Galiba G."/>
            <person name="Kalapos B."/>
            <person name="Nelson D.R."/>
            <person name="Li P."/>
            <person name="You F.M."/>
            <person name="Luo M.C."/>
            <person name="Dvorak J."/>
        </authorList>
    </citation>
    <scope>NUCLEOTIDE SEQUENCE [LARGE SCALE GENOMIC DNA]</scope>
    <source>
        <strain evidence="2">cv. AL8/78</strain>
    </source>
</reference>
<dbReference type="GO" id="GO:0000463">
    <property type="term" value="P:maturation of LSU-rRNA from tricistronic rRNA transcript (SSU-rRNA, 5.8S rRNA, LSU-rRNA)"/>
    <property type="evidence" value="ECO:0007669"/>
    <property type="project" value="TreeGrafter"/>
</dbReference>